<dbReference type="InterPro" id="IPR001611">
    <property type="entry name" value="Leu-rich_rpt"/>
</dbReference>
<dbReference type="SMART" id="SM00369">
    <property type="entry name" value="LRR_TYP"/>
    <property type="match status" value="3"/>
</dbReference>
<dbReference type="InterPro" id="IPR032675">
    <property type="entry name" value="LRR_dom_sf"/>
</dbReference>
<dbReference type="InterPro" id="IPR055414">
    <property type="entry name" value="LRR_R13L4/SHOC2-like"/>
</dbReference>
<comment type="caution">
    <text evidence="4">The sequence shown here is derived from an EMBL/GenBank/DDBJ whole genome shotgun (WGS) entry which is preliminary data.</text>
</comment>
<evidence type="ECO:0000313" key="4">
    <source>
        <dbReference type="EMBL" id="KKN34671.1"/>
    </source>
</evidence>
<dbReference type="AlphaFoldDB" id="A0A0F9SCE0"/>
<keyword evidence="2" id="KW-0677">Repeat</keyword>
<dbReference type="GO" id="GO:0005737">
    <property type="term" value="C:cytoplasm"/>
    <property type="evidence" value="ECO:0007669"/>
    <property type="project" value="TreeGrafter"/>
</dbReference>
<evidence type="ECO:0000256" key="1">
    <source>
        <dbReference type="ARBA" id="ARBA00022614"/>
    </source>
</evidence>
<dbReference type="PANTHER" id="PTHR48051">
    <property type="match status" value="1"/>
</dbReference>
<name>A0A0F9SCE0_9ZZZZ</name>
<dbReference type="InterPro" id="IPR003591">
    <property type="entry name" value="Leu-rich_rpt_typical-subtyp"/>
</dbReference>
<dbReference type="InterPro" id="IPR050216">
    <property type="entry name" value="LRR_domain-containing"/>
</dbReference>
<proteinExistence type="predicted"/>
<dbReference type="Pfam" id="PF23598">
    <property type="entry name" value="LRR_14"/>
    <property type="match status" value="1"/>
</dbReference>
<protein>
    <recommendedName>
        <fullName evidence="3">Disease resistance R13L4/SHOC-2-like LRR domain-containing protein</fullName>
    </recommendedName>
</protein>
<dbReference type="Gene3D" id="3.80.10.10">
    <property type="entry name" value="Ribonuclease Inhibitor"/>
    <property type="match status" value="1"/>
</dbReference>
<dbReference type="PANTHER" id="PTHR48051:SF1">
    <property type="entry name" value="RAS SUPPRESSOR PROTEIN 1"/>
    <property type="match status" value="1"/>
</dbReference>
<dbReference type="SUPFAM" id="SSF52058">
    <property type="entry name" value="L domain-like"/>
    <property type="match status" value="1"/>
</dbReference>
<dbReference type="PROSITE" id="PS51450">
    <property type="entry name" value="LRR"/>
    <property type="match status" value="3"/>
</dbReference>
<reference evidence="4" key="1">
    <citation type="journal article" date="2015" name="Nature">
        <title>Complex archaea that bridge the gap between prokaryotes and eukaryotes.</title>
        <authorList>
            <person name="Spang A."/>
            <person name="Saw J.H."/>
            <person name="Jorgensen S.L."/>
            <person name="Zaremba-Niedzwiedzka K."/>
            <person name="Martijn J."/>
            <person name="Lind A.E."/>
            <person name="van Eijk R."/>
            <person name="Schleper C."/>
            <person name="Guy L."/>
            <person name="Ettema T.J."/>
        </authorList>
    </citation>
    <scope>NUCLEOTIDE SEQUENCE</scope>
</reference>
<keyword evidence="1" id="KW-0433">Leucine-rich repeat</keyword>
<evidence type="ECO:0000256" key="2">
    <source>
        <dbReference type="ARBA" id="ARBA00022737"/>
    </source>
</evidence>
<accession>A0A0F9SCE0</accession>
<sequence>MNTFQVNEFITLKLEGEKTVIYIKGKRYDQCKALVLNIPISEVVKVNDLKSIDEVADSLKRASKETIYSQKQIPPETEFWGHCSNLQVWVEHNYDTRLLHSNLAFDLLRALGELGDMKARSIYKEEIGKRFREGNKNVNEFLINSRMLDVLDKEEFLSLLEIEDATVIRDLEQALGKELEILSIGIEPFVPGFWLEGRYIVGLFLEESDLRYLPSSIGNLNHLENLYLSGNNLKELPESVGDLTSLELLDIRNNKLHSIPKSIGNLKNLKALKLSDNKIKKIPKTVEKLLLLKDLSIVGNEIYYTSEIIKQLKKKGVNIL</sequence>
<organism evidence="4">
    <name type="scientific">marine sediment metagenome</name>
    <dbReference type="NCBI Taxonomy" id="412755"/>
    <lineage>
        <taxon>unclassified sequences</taxon>
        <taxon>metagenomes</taxon>
        <taxon>ecological metagenomes</taxon>
    </lineage>
</organism>
<gene>
    <name evidence="4" type="ORF">LCGC14_0791300</name>
</gene>
<feature type="domain" description="Disease resistance R13L4/SHOC-2-like LRR" evidence="3">
    <location>
        <begin position="215"/>
        <end position="313"/>
    </location>
</feature>
<dbReference type="EMBL" id="LAZR01002091">
    <property type="protein sequence ID" value="KKN34671.1"/>
    <property type="molecule type" value="Genomic_DNA"/>
</dbReference>
<dbReference type="SMART" id="SM00364">
    <property type="entry name" value="LRR_BAC"/>
    <property type="match status" value="3"/>
</dbReference>
<evidence type="ECO:0000259" key="3">
    <source>
        <dbReference type="Pfam" id="PF23598"/>
    </source>
</evidence>